<keyword evidence="2" id="KW-1185">Reference proteome</keyword>
<dbReference type="EMBL" id="KZ270038">
    <property type="protein sequence ID" value="OZC07239.1"/>
    <property type="molecule type" value="Genomic_DNA"/>
</dbReference>
<sequence>MDEENHSNHPRHPILRMLDRHIIYTAECPNHSTKVKEADRPQIIKRFVLNEEHIPVSIKASTCFRSSRSGCVKCFNSSLSFKISILKREPPPNKLENGLPSLPQIAPSHKTKGIGRQSHSFHSCAMRRGERGREVGVLAVVRYSSYLETVSRPGAAIRWRDWFAYVDIQEGMFRRRGDKRVVMTQCSSFPLSRYFGLLRCVNICRPSSLRSYCARPGYRFQDEEGCSFTGHHPCVS</sequence>
<dbReference type="AlphaFoldDB" id="A0A238BPB4"/>
<evidence type="ECO:0000313" key="1">
    <source>
        <dbReference type="EMBL" id="OZC07239.1"/>
    </source>
</evidence>
<dbReference type="Proteomes" id="UP000242913">
    <property type="component" value="Unassembled WGS sequence"/>
</dbReference>
<evidence type="ECO:0000313" key="2">
    <source>
        <dbReference type="Proteomes" id="UP000242913"/>
    </source>
</evidence>
<organism evidence="1 2">
    <name type="scientific">Onchocerca flexuosa</name>
    <dbReference type="NCBI Taxonomy" id="387005"/>
    <lineage>
        <taxon>Eukaryota</taxon>
        <taxon>Metazoa</taxon>
        <taxon>Ecdysozoa</taxon>
        <taxon>Nematoda</taxon>
        <taxon>Chromadorea</taxon>
        <taxon>Rhabditida</taxon>
        <taxon>Spirurina</taxon>
        <taxon>Spiruromorpha</taxon>
        <taxon>Filarioidea</taxon>
        <taxon>Onchocercidae</taxon>
        <taxon>Onchocerca</taxon>
    </lineage>
</organism>
<name>A0A238BPB4_9BILA</name>
<gene>
    <name evidence="1" type="ORF">X798_05764</name>
</gene>
<reference evidence="1 2" key="1">
    <citation type="submission" date="2015-12" db="EMBL/GenBank/DDBJ databases">
        <title>Draft genome of the nematode, Onchocerca flexuosa.</title>
        <authorList>
            <person name="Mitreva M."/>
        </authorList>
    </citation>
    <scope>NUCLEOTIDE SEQUENCE [LARGE SCALE GENOMIC DNA]</scope>
    <source>
        <strain evidence="1">Red Deer</strain>
    </source>
</reference>
<proteinExistence type="predicted"/>
<protein>
    <submittedName>
        <fullName evidence="1">Uncharacterized protein</fullName>
    </submittedName>
</protein>
<accession>A0A238BPB4</accession>